<keyword evidence="3" id="KW-0812">Transmembrane</keyword>
<dbReference type="PANTHER" id="PTHR12981:SF0">
    <property type="entry name" value="ZINC FINGER PROTEIN-LIKE 1"/>
    <property type="match status" value="1"/>
</dbReference>
<evidence type="ECO:0000256" key="1">
    <source>
        <dbReference type="ARBA" id="ARBA00004167"/>
    </source>
</evidence>
<dbReference type="PANTHER" id="PTHR12981">
    <property type="entry name" value="ZINC FINGER PROTEIN-LIKE 1"/>
    <property type="match status" value="1"/>
</dbReference>
<evidence type="ECO:0000313" key="11">
    <source>
        <dbReference type="EMBL" id="KAH9298472.1"/>
    </source>
</evidence>
<feature type="non-terminal residue" evidence="11">
    <location>
        <position position="1"/>
    </location>
</feature>
<keyword evidence="8" id="KW-0472">Membrane</keyword>
<dbReference type="OMA" id="AKSHIFT"/>
<dbReference type="Pfam" id="PF25993">
    <property type="entry name" value="zf-B_box_ZFPL1"/>
    <property type="match status" value="1"/>
</dbReference>
<evidence type="ECO:0000256" key="5">
    <source>
        <dbReference type="ARBA" id="ARBA00022771"/>
    </source>
</evidence>
<comment type="similarity">
    <text evidence="2">Belongs to the ZFPL1 family.</text>
</comment>
<name>A0AA38CD09_TAXCH</name>
<evidence type="ECO:0000256" key="3">
    <source>
        <dbReference type="ARBA" id="ARBA00022692"/>
    </source>
</evidence>
<comment type="caution">
    <text evidence="11">The sequence shown here is derived from an EMBL/GenBank/DDBJ whole genome shotgun (WGS) entry which is preliminary data.</text>
</comment>
<dbReference type="Proteomes" id="UP000824469">
    <property type="component" value="Unassembled WGS sequence"/>
</dbReference>
<dbReference type="InterPro" id="IPR013083">
    <property type="entry name" value="Znf_RING/FYVE/PHD"/>
</dbReference>
<dbReference type="PROSITE" id="PS50089">
    <property type="entry name" value="ZF_RING_2"/>
    <property type="match status" value="1"/>
</dbReference>
<accession>A0AA38CD09</accession>
<evidence type="ECO:0000256" key="7">
    <source>
        <dbReference type="ARBA" id="ARBA00022989"/>
    </source>
</evidence>
<evidence type="ECO:0000313" key="12">
    <source>
        <dbReference type="Proteomes" id="UP000824469"/>
    </source>
</evidence>
<dbReference type="InterPro" id="IPR058731">
    <property type="entry name" value="Znf-B_box_ZFPL1-like"/>
</dbReference>
<proteinExistence type="inferred from homology"/>
<evidence type="ECO:0000256" key="6">
    <source>
        <dbReference type="ARBA" id="ARBA00022833"/>
    </source>
</evidence>
<keyword evidence="4" id="KW-0479">Metal-binding</keyword>
<keyword evidence="7" id="KW-1133">Transmembrane helix</keyword>
<keyword evidence="5 9" id="KW-0863">Zinc-finger</keyword>
<dbReference type="EMBL" id="JAHRHJ020000010">
    <property type="protein sequence ID" value="KAH9298472.1"/>
    <property type="molecule type" value="Genomic_DNA"/>
</dbReference>
<dbReference type="GO" id="GO:0005794">
    <property type="term" value="C:Golgi apparatus"/>
    <property type="evidence" value="ECO:0007669"/>
    <property type="project" value="TreeGrafter"/>
</dbReference>
<dbReference type="InterPro" id="IPR039043">
    <property type="entry name" value="ZFPL1"/>
</dbReference>
<dbReference type="GO" id="GO:0016020">
    <property type="term" value="C:membrane"/>
    <property type="evidence" value="ECO:0007669"/>
    <property type="project" value="UniProtKB-SubCell"/>
</dbReference>
<dbReference type="Pfam" id="PF25998">
    <property type="entry name" value="U-box_ZFPL1"/>
    <property type="match status" value="1"/>
</dbReference>
<dbReference type="Gene3D" id="3.30.40.10">
    <property type="entry name" value="Zinc/RING finger domain, C3HC4 (zinc finger)"/>
    <property type="match status" value="1"/>
</dbReference>
<dbReference type="AlphaFoldDB" id="A0AA38CD09"/>
<feature type="domain" description="RING-type" evidence="10">
    <location>
        <begin position="46"/>
        <end position="93"/>
    </location>
</feature>
<evidence type="ECO:0000256" key="4">
    <source>
        <dbReference type="ARBA" id="ARBA00022723"/>
    </source>
</evidence>
<dbReference type="InterPro" id="IPR001841">
    <property type="entry name" value="Znf_RING"/>
</dbReference>
<evidence type="ECO:0000256" key="8">
    <source>
        <dbReference type="ARBA" id="ARBA00023136"/>
    </source>
</evidence>
<organism evidence="11 12">
    <name type="scientific">Taxus chinensis</name>
    <name type="common">Chinese yew</name>
    <name type="synonym">Taxus wallichiana var. chinensis</name>
    <dbReference type="NCBI Taxonomy" id="29808"/>
    <lineage>
        <taxon>Eukaryota</taxon>
        <taxon>Viridiplantae</taxon>
        <taxon>Streptophyta</taxon>
        <taxon>Embryophyta</taxon>
        <taxon>Tracheophyta</taxon>
        <taxon>Spermatophyta</taxon>
        <taxon>Pinopsida</taxon>
        <taxon>Pinidae</taxon>
        <taxon>Conifers II</taxon>
        <taxon>Cupressales</taxon>
        <taxon>Taxaceae</taxon>
        <taxon>Taxus</taxon>
    </lineage>
</organism>
<protein>
    <recommendedName>
        <fullName evidence="10">RING-type domain-containing protein</fullName>
    </recommendedName>
</protein>
<comment type="subcellular location">
    <subcellularLocation>
        <location evidence="1">Membrane</location>
        <topology evidence="1">Single-pass membrane protein</topology>
    </subcellularLocation>
</comment>
<dbReference type="SMART" id="SM00184">
    <property type="entry name" value="RING"/>
    <property type="match status" value="1"/>
</dbReference>
<evidence type="ECO:0000259" key="10">
    <source>
        <dbReference type="PROSITE" id="PS50089"/>
    </source>
</evidence>
<dbReference type="SUPFAM" id="SSF57850">
    <property type="entry name" value="RING/U-box"/>
    <property type="match status" value="1"/>
</dbReference>
<feature type="non-terminal residue" evidence="11">
    <location>
        <position position="327"/>
    </location>
</feature>
<evidence type="ECO:0000256" key="2">
    <source>
        <dbReference type="ARBA" id="ARBA00005561"/>
    </source>
</evidence>
<sequence length="327" mass="36017">ETQLYCCTHKVPVCGDCIYLPHHSSCEVRTYAEWMVDASCSFLPKCSFCLQILTHTSDSVTRLSCLHVLHTSCLLLLLKGPSSPRGYTCPSCKSQILPAKQQFVSSGSTLTNQMEELFAKSHIFTLDKNALLPLASELLSNLSNFSEQGFLQPHSATRSTVFSLSSPLTEMYKDPKSQKAQMNYIPSDQNVIKSGETLPAPNTMKNIEAPKSCSPEIVTAEPVGSPKNAMVFSRNCSFRGDKKSTDCPGEDCGKGSMHIPSGAETEHFGSFLPHSSLEKPILPLTSPTYNTTSKLHSIQDATDGRWRRYRRAASTDPRKILLLFATL</sequence>
<dbReference type="InterPro" id="IPR058730">
    <property type="entry name" value="U-box_ZFPL1-like"/>
</dbReference>
<keyword evidence="6" id="KW-0862">Zinc</keyword>
<reference evidence="11 12" key="1">
    <citation type="journal article" date="2021" name="Nat. Plants">
        <title>The Taxus genome provides insights into paclitaxel biosynthesis.</title>
        <authorList>
            <person name="Xiong X."/>
            <person name="Gou J."/>
            <person name="Liao Q."/>
            <person name="Li Y."/>
            <person name="Zhou Q."/>
            <person name="Bi G."/>
            <person name="Li C."/>
            <person name="Du R."/>
            <person name="Wang X."/>
            <person name="Sun T."/>
            <person name="Guo L."/>
            <person name="Liang H."/>
            <person name="Lu P."/>
            <person name="Wu Y."/>
            <person name="Zhang Z."/>
            <person name="Ro D.K."/>
            <person name="Shang Y."/>
            <person name="Huang S."/>
            <person name="Yan J."/>
        </authorList>
    </citation>
    <scope>NUCLEOTIDE SEQUENCE [LARGE SCALE GENOMIC DNA]</scope>
    <source>
        <strain evidence="11">Ta-2019</strain>
    </source>
</reference>
<evidence type="ECO:0000256" key="9">
    <source>
        <dbReference type="PROSITE-ProRule" id="PRU00175"/>
    </source>
</evidence>
<dbReference type="GO" id="GO:0008270">
    <property type="term" value="F:zinc ion binding"/>
    <property type="evidence" value="ECO:0007669"/>
    <property type="project" value="UniProtKB-KW"/>
</dbReference>
<keyword evidence="12" id="KW-1185">Reference proteome</keyword>
<gene>
    <name evidence="11" type="ORF">KI387_030154</name>
</gene>